<evidence type="ECO:0000256" key="1">
    <source>
        <dbReference type="ARBA" id="ARBA00022837"/>
    </source>
</evidence>
<comment type="caution">
    <text evidence="2">The sequence shown here is derived from an EMBL/GenBank/DDBJ whole genome shotgun (WGS) entry which is preliminary data.</text>
</comment>
<dbReference type="PROSITE" id="PS00018">
    <property type="entry name" value="EF_HAND_1"/>
    <property type="match status" value="1"/>
</dbReference>
<name>A0AA36IT03_9DINO</name>
<reference evidence="2" key="1">
    <citation type="submission" date="2023-08" db="EMBL/GenBank/DDBJ databases">
        <authorList>
            <person name="Chen Y."/>
            <person name="Shah S."/>
            <person name="Dougan E. K."/>
            <person name="Thang M."/>
            <person name="Chan C."/>
        </authorList>
    </citation>
    <scope>NUCLEOTIDE SEQUENCE</scope>
</reference>
<organism evidence="2 3">
    <name type="scientific">Effrenium voratum</name>
    <dbReference type="NCBI Taxonomy" id="2562239"/>
    <lineage>
        <taxon>Eukaryota</taxon>
        <taxon>Sar</taxon>
        <taxon>Alveolata</taxon>
        <taxon>Dinophyceae</taxon>
        <taxon>Suessiales</taxon>
        <taxon>Symbiodiniaceae</taxon>
        <taxon>Effrenium</taxon>
    </lineage>
</organism>
<evidence type="ECO:0000313" key="2">
    <source>
        <dbReference type="EMBL" id="CAJ1392360.1"/>
    </source>
</evidence>
<dbReference type="AlphaFoldDB" id="A0AA36IT03"/>
<protein>
    <submittedName>
        <fullName evidence="2">Uncharacterized protein</fullName>
    </submittedName>
</protein>
<keyword evidence="3" id="KW-1185">Reference proteome</keyword>
<sequence length="605" mass="68716">MDAAGDPDGRHRKLSFIDCSVDQIKSAITSEWTDWRFNGGFWSTVLTTEPAPEFKAVHNRTLEFWIHCFNRWQDLGRRAGRVAPNKVDGIELEAILNMPRHRLKDLCKLFDFQGWRRLDSEGLSPASLARLKVPVVSLMTAGVLISQLIAPGHKLRFVFGLADLDDSGFLDEGQFVNLIAAQIRGFGAAFGILQKENAVPSMEVIRELGRRLYDRISEQAAEKLMQMSRSSEATKQMLIQAIRERQAAVRQGSSASVGERANVPTRQVLNYQTMEAWCTRKFKDPLALPYALAIERFCARAPSELYASLGQEGGEEWHLSHSKPVEIPAELDLGADLKLPERWQVLFLRDVYEFCTEEGTFSLSFSELEYGLRRSLSPDLWDLGHEAMRKAETYGGPLSFLQFLKKAFPMAKPKHLSAFEHWCEQYDELQQRSAEMDLLTEAMLLFEKKSSMPVLPCDDQASLEREFEEMDVSGSGCVDIGAIQRRWGWDQKMTLDILSKYDLSADGCLDKGDFLRMMCPDGYRLPSMEGEDRDVFGMLLTGSIRYLHEKIAESTDLYSVKDRKLDKVGLFRASGHSRRPGPQWLSGHHVLARASSWEPCCLFRF</sequence>
<keyword evidence="1" id="KW-0106">Calcium</keyword>
<dbReference type="SUPFAM" id="SSF47473">
    <property type="entry name" value="EF-hand"/>
    <property type="match status" value="1"/>
</dbReference>
<accession>A0AA36IT03</accession>
<evidence type="ECO:0000313" key="3">
    <source>
        <dbReference type="Proteomes" id="UP001178507"/>
    </source>
</evidence>
<dbReference type="InterPro" id="IPR011992">
    <property type="entry name" value="EF-hand-dom_pair"/>
</dbReference>
<proteinExistence type="predicted"/>
<dbReference type="Proteomes" id="UP001178507">
    <property type="component" value="Unassembled WGS sequence"/>
</dbReference>
<dbReference type="Gene3D" id="1.10.238.10">
    <property type="entry name" value="EF-hand"/>
    <property type="match status" value="1"/>
</dbReference>
<gene>
    <name evidence="2" type="ORF">EVOR1521_LOCUS17475</name>
</gene>
<dbReference type="InterPro" id="IPR018247">
    <property type="entry name" value="EF_Hand_1_Ca_BS"/>
</dbReference>
<dbReference type="EMBL" id="CAUJNA010002324">
    <property type="protein sequence ID" value="CAJ1392360.1"/>
    <property type="molecule type" value="Genomic_DNA"/>
</dbReference>